<dbReference type="NCBIfam" id="TIGR02937">
    <property type="entry name" value="sigma70-ECF"/>
    <property type="match status" value="1"/>
</dbReference>
<dbReference type="Proteomes" id="UP000245880">
    <property type="component" value="Unassembled WGS sequence"/>
</dbReference>
<dbReference type="PANTHER" id="PTHR43133">
    <property type="entry name" value="RNA POLYMERASE ECF-TYPE SIGMA FACTO"/>
    <property type="match status" value="1"/>
</dbReference>
<evidence type="ECO:0000259" key="6">
    <source>
        <dbReference type="Pfam" id="PF04542"/>
    </source>
</evidence>
<dbReference type="GO" id="GO:0003677">
    <property type="term" value="F:DNA binding"/>
    <property type="evidence" value="ECO:0007669"/>
    <property type="project" value="UniProtKB-KW"/>
</dbReference>
<name>A0A316AJR1_9BACT</name>
<keyword evidence="3" id="KW-0731">Sigma factor</keyword>
<dbReference type="GO" id="GO:0006352">
    <property type="term" value="P:DNA-templated transcription initiation"/>
    <property type="evidence" value="ECO:0007669"/>
    <property type="project" value="InterPro"/>
</dbReference>
<evidence type="ECO:0000256" key="2">
    <source>
        <dbReference type="ARBA" id="ARBA00023015"/>
    </source>
</evidence>
<dbReference type="PANTHER" id="PTHR43133:SF46">
    <property type="entry name" value="RNA POLYMERASE SIGMA-70 FACTOR ECF SUBFAMILY"/>
    <property type="match status" value="1"/>
</dbReference>
<dbReference type="InterPro" id="IPR013325">
    <property type="entry name" value="RNA_pol_sigma_r2"/>
</dbReference>
<keyword evidence="2" id="KW-0805">Transcription regulation</keyword>
<dbReference type="Gene3D" id="1.10.1740.10">
    <property type="match status" value="1"/>
</dbReference>
<accession>A0A316AJR1</accession>
<evidence type="ECO:0000313" key="8">
    <source>
        <dbReference type="EMBL" id="PWJ58003.1"/>
    </source>
</evidence>
<keyword evidence="9" id="KW-1185">Reference proteome</keyword>
<comment type="similarity">
    <text evidence="1">Belongs to the sigma-70 factor family. ECF subfamily.</text>
</comment>
<keyword evidence="5" id="KW-0804">Transcription</keyword>
<dbReference type="InterPro" id="IPR036388">
    <property type="entry name" value="WH-like_DNA-bd_sf"/>
</dbReference>
<dbReference type="InterPro" id="IPR039425">
    <property type="entry name" value="RNA_pol_sigma-70-like"/>
</dbReference>
<dbReference type="InterPro" id="IPR013324">
    <property type="entry name" value="RNA_pol_sigma_r3/r4-like"/>
</dbReference>
<dbReference type="SUPFAM" id="SSF88946">
    <property type="entry name" value="Sigma2 domain of RNA polymerase sigma factors"/>
    <property type="match status" value="1"/>
</dbReference>
<organism evidence="8 9">
    <name type="scientific">Dyadobacter jejuensis</name>
    <dbReference type="NCBI Taxonomy" id="1082580"/>
    <lineage>
        <taxon>Bacteria</taxon>
        <taxon>Pseudomonadati</taxon>
        <taxon>Bacteroidota</taxon>
        <taxon>Cytophagia</taxon>
        <taxon>Cytophagales</taxon>
        <taxon>Spirosomataceae</taxon>
        <taxon>Dyadobacter</taxon>
    </lineage>
</organism>
<dbReference type="SUPFAM" id="SSF88659">
    <property type="entry name" value="Sigma3 and sigma4 domains of RNA polymerase sigma factors"/>
    <property type="match status" value="1"/>
</dbReference>
<feature type="domain" description="RNA polymerase sigma-70 region 4" evidence="7">
    <location>
        <begin position="145"/>
        <end position="192"/>
    </location>
</feature>
<evidence type="ECO:0000313" key="9">
    <source>
        <dbReference type="Proteomes" id="UP000245880"/>
    </source>
</evidence>
<dbReference type="EMBL" id="QGDT01000005">
    <property type="protein sequence ID" value="PWJ58003.1"/>
    <property type="molecule type" value="Genomic_DNA"/>
</dbReference>
<gene>
    <name evidence="8" type="ORF">CLV98_105183</name>
</gene>
<dbReference type="InterPro" id="IPR014284">
    <property type="entry name" value="RNA_pol_sigma-70_dom"/>
</dbReference>
<protein>
    <submittedName>
        <fullName evidence="8">RNA polymerase sigma factor (Sigma-70 family)</fullName>
    </submittedName>
</protein>
<evidence type="ECO:0000256" key="4">
    <source>
        <dbReference type="ARBA" id="ARBA00023125"/>
    </source>
</evidence>
<comment type="caution">
    <text evidence="8">The sequence shown here is derived from an EMBL/GenBank/DDBJ whole genome shotgun (WGS) entry which is preliminary data.</text>
</comment>
<dbReference type="AlphaFoldDB" id="A0A316AJR1"/>
<dbReference type="InterPro" id="IPR007627">
    <property type="entry name" value="RNA_pol_sigma70_r2"/>
</dbReference>
<dbReference type="Pfam" id="PF04542">
    <property type="entry name" value="Sigma70_r2"/>
    <property type="match status" value="1"/>
</dbReference>
<feature type="domain" description="RNA polymerase sigma-70 region 2" evidence="6">
    <location>
        <begin position="39"/>
        <end position="106"/>
    </location>
</feature>
<dbReference type="GO" id="GO:0016987">
    <property type="term" value="F:sigma factor activity"/>
    <property type="evidence" value="ECO:0007669"/>
    <property type="project" value="UniProtKB-KW"/>
</dbReference>
<proteinExistence type="inferred from homology"/>
<evidence type="ECO:0000259" key="7">
    <source>
        <dbReference type="Pfam" id="PF04545"/>
    </source>
</evidence>
<dbReference type="Gene3D" id="1.10.10.10">
    <property type="entry name" value="Winged helix-like DNA-binding domain superfamily/Winged helix DNA-binding domain"/>
    <property type="match status" value="1"/>
</dbReference>
<dbReference type="InterPro" id="IPR007630">
    <property type="entry name" value="RNA_pol_sigma70_r4"/>
</dbReference>
<evidence type="ECO:0000256" key="5">
    <source>
        <dbReference type="ARBA" id="ARBA00023163"/>
    </source>
</evidence>
<reference evidence="8 9" key="1">
    <citation type="submission" date="2018-03" db="EMBL/GenBank/DDBJ databases">
        <title>Genomic Encyclopedia of Archaeal and Bacterial Type Strains, Phase II (KMG-II): from individual species to whole genera.</title>
        <authorList>
            <person name="Goeker M."/>
        </authorList>
    </citation>
    <scope>NUCLEOTIDE SEQUENCE [LARGE SCALE GENOMIC DNA]</scope>
    <source>
        <strain evidence="8 9">DSM 100346</strain>
    </source>
</reference>
<evidence type="ECO:0000256" key="1">
    <source>
        <dbReference type="ARBA" id="ARBA00010641"/>
    </source>
</evidence>
<dbReference type="Pfam" id="PF04545">
    <property type="entry name" value="Sigma70_r4"/>
    <property type="match status" value="1"/>
</dbReference>
<evidence type="ECO:0000256" key="3">
    <source>
        <dbReference type="ARBA" id="ARBA00023082"/>
    </source>
</evidence>
<dbReference type="CDD" id="cd06171">
    <property type="entry name" value="Sigma70_r4"/>
    <property type="match status" value="1"/>
</dbReference>
<sequence length="196" mass="23495">MHSFFVNHKYFPDNILIPKDESKLWIAFQEGDPQAYTEIYHRYIRDMYRYGSSLVTTSESFVLDCIQDVFTELWSKRERLSIPVNVKYYLLKALKTRIIHLLERKEKAYRPLADIDLELFELNETEIAEELETARDQQEKLEIFIRQLPNRQQEALKLRFVENLNYEQIGGMLQVNTQSAKNLVFRAIEKLRRMVL</sequence>
<keyword evidence="4" id="KW-0238">DNA-binding</keyword>